<feature type="transmembrane region" description="Helical" evidence="2">
    <location>
        <begin position="86"/>
        <end position="108"/>
    </location>
</feature>
<accession>A0A511B1M8</accession>
<sequence>MAELGSVGVMSSEAEGRVYNIRVLEDRVLRLETVAHGLSDRYEQLRTEMRCEIHSLRNQMKSLEGKVDDSHRVVNGKLDRLIGGRAVITGIITLATSVLGTGMVHVVLSLGGR</sequence>
<evidence type="ECO:0000256" key="2">
    <source>
        <dbReference type="SAM" id="Phobius"/>
    </source>
</evidence>
<feature type="coiled-coil region" evidence="1">
    <location>
        <begin position="39"/>
        <end position="66"/>
    </location>
</feature>
<evidence type="ECO:0000313" key="4">
    <source>
        <dbReference type="Proteomes" id="UP000321230"/>
    </source>
</evidence>
<keyword evidence="1" id="KW-0175">Coiled coil</keyword>
<reference evidence="3 4" key="1">
    <citation type="submission" date="2019-07" db="EMBL/GenBank/DDBJ databases">
        <title>Whole genome shotgun sequence of Gluconobacter wancherniae NBRC 103581.</title>
        <authorList>
            <person name="Hosoyama A."/>
            <person name="Uohara A."/>
            <person name="Ohji S."/>
            <person name="Ichikawa N."/>
        </authorList>
    </citation>
    <scope>NUCLEOTIDE SEQUENCE [LARGE SCALE GENOMIC DNA]</scope>
    <source>
        <strain evidence="3 4">NBRC 103581</strain>
    </source>
</reference>
<dbReference type="OrthoDB" id="7268774at2"/>
<gene>
    <name evidence="3" type="ORF">GWA01_21190</name>
</gene>
<evidence type="ECO:0000256" key="1">
    <source>
        <dbReference type="SAM" id="Coils"/>
    </source>
</evidence>
<dbReference type="RefSeq" id="WP_146797519.1">
    <property type="nucleotide sequence ID" value="NZ_BARC01000006.1"/>
</dbReference>
<keyword evidence="2" id="KW-0472">Membrane</keyword>
<proteinExistence type="predicted"/>
<organism evidence="3 4">
    <name type="scientific">Gluconobacter wancherniae NBRC 103581</name>
    <dbReference type="NCBI Taxonomy" id="656744"/>
    <lineage>
        <taxon>Bacteria</taxon>
        <taxon>Pseudomonadati</taxon>
        <taxon>Pseudomonadota</taxon>
        <taxon>Alphaproteobacteria</taxon>
        <taxon>Acetobacterales</taxon>
        <taxon>Acetobacteraceae</taxon>
        <taxon>Gluconobacter</taxon>
    </lineage>
</organism>
<name>A0A511B1M8_9PROT</name>
<keyword evidence="4" id="KW-1185">Reference proteome</keyword>
<dbReference type="Proteomes" id="UP000321230">
    <property type="component" value="Unassembled WGS sequence"/>
</dbReference>
<comment type="caution">
    <text evidence="3">The sequence shown here is derived from an EMBL/GenBank/DDBJ whole genome shotgun (WGS) entry which is preliminary data.</text>
</comment>
<evidence type="ECO:0000313" key="3">
    <source>
        <dbReference type="EMBL" id="GEK94349.1"/>
    </source>
</evidence>
<dbReference type="EMBL" id="BJUZ01000002">
    <property type="protein sequence ID" value="GEK94349.1"/>
    <property type="molecule type" value="Genomic_DNA"/>
</dbReference>
<keyword evidence="2" id="KW-1133">Transmembrane helix</keyword>
<protein>
    <submittedName>
        <fullName evidence="3">Uncharacterized protein</fullName>
    </submittedName>
</protein>
<keyword evidence="2" id="KW-0812">Transmembrane</keyword>
<dbReference type="AlphaFoldDB" id="A0A511B1M8"/>